<keyword evidence="2" id="KW-1185">Reference proteome</keyword>
<name>A0A842JDQ5_9ACTN</name>
<protein>
    <submittedName>
        <fullName evidence="1">Uncharacterized protein</fullName>
    </submittedName>
</protein>
<gene>
    <name evidence="1" type="ORF">H7313_01960</name>
</gene>
<proteinExistence type="predicted"/>
<evidence type="ECO:0000313" key="1">
    <source>
        <dbReference type="EMBL" id="MBC2888118.1"/>
    </source>
</evidence>
<comment type="caution">
    <text evidence="1">The sequence shown here is derived from an EMBL/GenBank/DDBJ whole genome shotgun (WGS) entry which is preliminary data.</text>
</comment>
<dbReference type="Proteomes" id="UP000587396">
    <property type="component" value="Unassembled WGS sequence"/>
</dbReference>
<accession>A0A842JDQ5</accession>
<sequence length="75" mass="8238">MVEIKSIPKAARGLRVLTDEVLDGFAIEDIKCRSCSGYGNCGYKSMYLNPAGGVVSICMNRREQLQKKRDGVPAE</sequence>
<organism evidence="1 2">
    <name type="scientific">Gordonibacter massiliensis</name>
    <name type="common">ex Traore et al. 2017</name>
    <dbReference type="NCBI Taxonomy" id="1841863"/>
    <lineage>
        <taxon>Bacteria</taxon>
        <taxon>Bacillati</taxon>
        <taxon>Actinomycetota</taxon>
        <taxon>Coriobacteriia</taxon>
        <taxon>Eggerthellales</taxon>
        <taxon>Eggerthellaceae</taxon>
        <taxon>Gordonibacter</taxon>
    </lineage>
</organism>
<reference evidence="1 2" key="1">
    <citation type="submission" date="2020-08" db="EMBL/GenBank/DDBJ databases">
        <authorList>
            <person name="Liu C."/>
            <person name="Sun Q."/>
        </authorList>
    </citation>
    <scope>NUCLEOTIDE SEQUENCE [LARGE SCALE GENOMIC DNA]</scope>
    <source>
        <strain evidence="1 2">N22</strain>
    </source>
</reference>
<evidence type="ECO:0000313" key="2">
    <source>
        <dbReference type="Proteomes" id="UP000587396"/>
    </source>
</evidence>
<dbReference type="EMBL" id="JACMSE010000001">
    <property type="protein sequence ID" value="MBC2888118.1"/>
    <property type="molecule type" value="Genomic_DNA"/>
</dbReference>
<dbReference type="RefSeq" id="WP_185904100.1">
    <property type="nucleotide sequence ID" value="NZ_JAASIO010000001.1"/>
</dbReference>
<dbReference type="AlphaFoldDB" id="A0A842JDQ5"/>